<accession>A0AAE3XJ49</accession>
<protein>
    <submittedName>
        <fullName evidence="2">Uncharacterized protein</fullName>
    </submittedName>
</protein>
<feature type="compositionally biased region" description="Basic and acidic residues" evidence="1">
    <location>
        <begin position="207"/>
        <end position="218"/>
    </location>
</feature>
<reference evidence="2" key="1">
    <citation type="submission" date="2023-07" db="EMBL/GenBank/DDBJ databases">
        <title>Sorghum-associated microbial communities from plants grown in Nebraska, USA.</title>
        <authorList>
            <person name="Schachtman D."/>
        </authorList>
    </citation>
    <scope>NUCLEOTIDE SEQUENCE</scope>
    <source>
        <strain evidence="2">BE330</strain>
    </source>
</reference>
<organism evidence="2 3">
    <name type="scientific">Deinococcus soli</name>
    <name type="common">ex Cha et al. 2016</name>
    <dbReference type="NCBI Taxonomy" id="1309411"/>
    <lineage>
        <taxon>Bacteria</taxon>
        <taxon>Thermotogati</taxon>
        <taxon>Deinococcota</taxon>
        <taxon>Deinococci</taxon>
        <taxon>Deinococcales</taxon>
        <taxon>Deinococcaceae</taxon>
        <taxon>Deinococcus</taxon>
    </lineage>
</organism>
<dbReference type="Proteomes" id="UP001185331">
    <property type="component" value="Unassembled WGS sequence"/>
</dbReference>
<evidence type="ECO:0000256" key="1">
    <source>
        <dbReference type="SAM" id="MobiDB-lite"/>
    </source>
</evidence>
<comment type="caution">
    <text evidence="2">The sequence shown here is derived from an EMBL/GenBank/DDBJ whole genome shotgun (WGS) entry which is preliminary data.</text>
</comment>
<evidence type="ECO:0000313" key="3">
    <source>
        <dbReference type="Proteomes" id="UP001185331"/>
    </source>
</evidence>
<dbReference type="AlphaFoldDB" id="A0AAE3XJ49"/>
<name>A0AAE3XJ49_9DEIO</name>
<proteinExistence type="predicted"/>
<feature type="compositionally biased region" description="Basic and acidic residues" evidence="1">
    <location>
        <begin position="389"/>
        <end position="399"/>
    </location>
</feature>
<sequence length="448" mass="49884">MSTEQIRVEDARDDLPFQIHWELDDAPLSVDAFRVYAHFVRRAGRDGLVHPAYQSIGETCFRATMGATAHPRSLRNRAMKAVRELEAAGLVIKKTRTRLGKAESDTNVYVLTPKRQWLADMQRRGTELQGTLQAARAEMAAGHEIEARRVRGGIPTMPPSIPTMPRGIPTMPKVSSSEVSSTEEEKEKKVTGGQSEPDARFSSPSGEEPKTKAPRESGSDQAAPRVEHQAPTPGSFQEGNVEGGREHSSATEVQQVPPAAADSVDARLDELLNRRWLNDYTVRGERKRALIDEPTKSGIRRRDVARDITLDTLEDLIRSARSERRQLEARAKLDPSVTVPAIATLILRTVEQRMHDIEIVREAAHAHREASEAPAAPVSTREGAVDSEDAPRTPERDRLSIGSQWRRRTDGQLLTVKTTSAREIQFEDGTRVTGFKVRVDFEHIGWVD</sequence>
<feature type="region of interest" description="Disordered" evidence="1">
    <location>
        <begin position="152"/>
        <end position="262"/>
    </location>
</feature>
<feature type="region of interest" description="Disordered" evidence="1">
    <location>
        <begin position="365"/>
        <end position="404"/>
    </location>
</feature>
<dbReference type="EMBL" id="JAVDQK010000035">
    <property type="protein sequence ID" value="MDR6221454.1"/>
    <property type="molecule type" value="Genomic_DNA"/>
</dbReference>
<evidence type="ECO:0000313" key="2">
    <source>
        <dbReference type="EMBL" id="MDR6221454.1"/>
    </source>
</evidence>
<dbReference type="RefSeq" id="WP_309859496.1">
    <property type="nucleotide sequence ID" value="NZ_JAVDQJ010000035.1"/>
</dbReference>
<gene>
    <name evidence="2" type="ORF">J2Y00_005090</name>
</gene>